<feature type="transmembrane region" description="Helical" evidence="1">
    <location>
        <begin position="208"/>
        <end position="226"/>
    </location>
</feature>
<evidence type="ECO:0000313" key="2">
    <source>
        <dbReference type="EMBL" id="WAW15547.1"/>
    </source>
</evidence>
<feature type="transmembrane region" description="Helical" evidence="1">
    <location>
        <begin position="6"/>
        <end position="22"/>
    </location>
</feature>
<keyword evidence="1" id="KW-0472">Membrane</keyword>
<sequence>MGNFIMLISAIIMIPMIFYFLFNETKFKKNIAIGVTIPSSEHENKEVVALLNSFKSIIIFLAIFFTITIFGILVIDSAYLILYFMIWILLLIIIPYIFYYKYNIKLKSIKIKNGWKFNKKDIIIRDIKSIQDYNYLSMYVFLPAIILPFIFLFLDKDFMIGYLTFGVLSFIYALSYKYLYRNKAEMVNDNTKLTFVLTQIRKYNWAKIWVINAYANILLAFSTYLFTKNINVGILIFILTIIVILISCVIIEFKVRQMQEILTRGIADNFYIDEDDYWIGGLFYYNKNDSKLIVNNRVGINSSINMAKPAGKIISFITLIIILSMPIIGIETAIDSKSPIEINVTKNELTVNRYHDSYNLKLKDIEKIKLIKDIDNEKMSKIVGYGDDNVYSGTFRDSKEGEVEVCLDPNVGPHILVQTKDKKKYIFASRDKNKNKEIFTRLNFKINRASCK</sequence>
<dbReference type="RefSeq" id="WP_269312221.1">
    <property type="nucleotide sequence ID" value="NZ_CP114052.1"/>
</dbReference>
<evidence type="ECO:0000313" key="3">
    <source>
        <dbReference type="Proteomes" id="UP001164187"/>
    </source>
</evidence>
<feature type="transmembrane region" description="Helical" evidence="1">
    <location>
        <begin position="133"/>
        <end position="154"/>
    </location>
</feature>
<dbReference type="EMBL" id="CP114052">
    <property type="protein sequence ID" value="WAW15547.1"/>
    <property type="molecule type" value="Genomic_DNA"/>
</dbReference>
<keyword evidence="1" id="KW-0812">Transmembrane</keyword>
<protein>
    <recommendedName>
        <fullName evidence="4">DUF5808 domain-containing protein</fullName>
    </recommendedName>
</protein>
<feature type="transmembrane region" description="Helical" evidence="1">
    <location>
        <begin position="160"/>
        <end position="179"/>
    </location>
</feature>
<dbReference type="Proteomes" id="UP001164187">
    <property type="component" value="Chromosome"/>
</dbReference>
<keyword evidence="3" id="KW-1185">Reference proteome</keyword>
<evidence type="ECO:0000256" key="1">
    <source>
        <dbReference type="SAM" id="Phobius"/>
    </source>
</evidence>
<proteinExistence type="predicted"/>
<reference evidence="2" key="1">
    <citation type="submission" date="2022-12" db="EMBL/GenBank/DDBJ databases">
        <title>Peptostreptococcus.</title>
        <authorList>
            <person name="Lee S.H."/>
        </authorList>
    </citation>
    <scope>NUCLEOTIDE SEQUENCE</scope>
    <source>
        <strain evidence="2">CBA3647</strain>
    </source>
</reference>
<feature type="transmembrane region" description="Helical" evidence="1">
    <location>
        <begin position="313"/>
        <end position="334"/>
    </location>
</feature>
<gene>
    <name evidence="2" type="ORF">O0R46_03640</name>
</gene>
<organism evidence="2 3">
    <name type="scientific">Peptostreptococcus equinus</name>
    <dbReference type="NCBI Taxonomy" id="3003601"/>
    <lineage>
        <taxon>Bacteria</taxon>
        <taxon>Bacillati</taxon>
        <taxon>Bacillota</taxon>
        <taxon>Clostridia</taxon>
        <taxon>Peptostreptococcales</taxon>
        <taxon>Peptostreptococcaceae</taxon>
        <taxon>Peptostreptococcus</taxon>
    </lineage>
</organism>
<keyword evidence="1" id="KW-1133">Transmembrane helix</keyword>
<accession>A0ABY7JV03</accession>
<evidence type="ECO:0008006" key="4">
    <source>
        <dbReference type="Google" id="ProtNLM"/>
    </source>
</evidence>
<name>A0ABY7JV03_9FIRM</name>
<feature type="transmembrane region" description="Helical" evidence="1">
    <location>
        <begin position="232"/>
        <end position="251"/>
    </location>
</feature>
<feature type="transmembrane region" description="Helical" evidence="1">
    <location>
        <begin position="81"/>
        <end position="100"/>
    </location>
</feature>
<feature type="transmembrane region" description="Helical" evidence="1">
    <location>
        <begin position="57"/>
        <end position="75"/>
    </location>
</feature>